<feature type="transmembrane region" description="Helical" evidence="1">
    <location>
        <begin position="13"/>
        <end position="32"/>
    </location>
</feature>
<comment type="caution">
    <text evidence="2">The sequence shown here is derived from an EMBL/GenBank/DDBJ whole genome shotgun (WGS) entry which is preliminary data.</text>
</comment>
<feature type="transmembrane region" description="Helical" evidence="1">
    <location>
        <begin position="44"/>
        <end position="63"/>
    </location>
</feature>
<keyword evidence="3" id="KW-1185">Reference proteome</keyword>
<feature type="non-terminal residue" evidence="2">
    <location>
        <position position="1"/>
    </location>
</feature>
<protein>
    <submittedName>
        <fullName evidence="2">Uncharacterized protein</fullName>
    </submittedName>
</protein>
<evidence type="ECO:0000313" key="3">
    <source>
        <dbReference type="Proteomes" id="UP000265520"/>
    </source>
</evidence>
<dbReference type="AlphaFoldDB" id="A0A392RY26"/>
<dbReference type="EMBL" id="LXQA010287146">
    <property type="protein sequence ID" value="MCI41052.1"/>
    <property type="molecule type" value="Genomic_DNA"/>
</dbReference>
<sequence length="71" mass="7366">QSRYGAGFVTVDVWVVAIVAVLVLGCCAILGGGQSGVHVCNDRVALLCSFQTAVVWVHFGFTLPSSLLLGS</sequence>
<name>A0A392RY26_9FABA</name>
<accession>A0A392RY26</accession>
<reference evidence="2 3" key="1">
    <citation type="journal article" date="2018" name="Front. Plant Sci.">
        <title>Red Clover (Trifolium pratense) and Zigzag Clover (T. medium) - A Picture of Genomic Similarities and Differences.</title>
        <authorList>
            <person name="Dluhosova J."/>
            <person name="Istvanek J."/>
            <person name="Nedelnik J."/>
            <person name="Repkova J."/>
        </authorList>
    </citation>
    <scope>NUCLEOTIDE SEQUENCE [LARGE SCALE GENOMIC DNA]</scope>
    <source>
        <strain evidence="3">cv. 10/8</strain>
        <tissue evidence="2">Leaf</tissue>
    </source>
</reference>
<evidence type="ECO:0000256" key="1">
    <source>
        <dbReference type="SAM" id="Phobius"/>
    </source>
</evidence>
<keyword evidence="1" id="KW-0812">Transmembrane</keyword>
<evidence type="ECO:0000313" key="2">
    <source>
        <dbReference type="EMBL" id="MCI41052.1"/>
    </source>
</evidence>
<proteinExistence type="predicted"/>
<keyword evidence="1" id="KW-0472">Membrane</keyword>
<dbReference type="Proteomes" id="UP000265520">
    <property type="component" value="Unassembled WGS sequence"/>
</dbReference>
<organism evidence="2 3">
    <name type="scientific">Trifolium medium</name>
    <dbReference type="NCBI Taxonomy" id="97028"/>
    <lineage>
        <taxon>Eukaryota</taxon>
        <taxon>Viridiplantae</taxon>
        <taxon>Streptophyta</taxon>
        <taxon>Embryophyta</taxon>
        <taxon>Tracheophyta</taxon>
        <taxon>Spermatophyta</taxon>
        <taxon>Magnoliopsida</taxon>
        <taxon>eudicotyledons</taxon>
        <taxon>Gunneridae</taxon>
        <taxon>Pentapetalae</taxon>
        <taxon>rosids</taxon>
        <taxon>fabids</taxon>
        <taxon>Fabales</taxon>
        <taxon>Fabaceae</taxon>
        <taxon>Papilionoideae</taxon>
        <taxon>50 kb inversion clade</taxon>
        <taxon>NPAAA clade</taxon>
        <taxon>Hologalegina</taxon>
        <taxon>IRL clade</taxon>
        <taxon>Trifolieae</taxon>
        <taxon>Trifolium</taxon>
    </lineage>
</organism>
<keyword evidence="1" id="KW-1133">Transmembrane helix</keyword>